<dbReference type="OrthoDB" id="9130422at2"/>
<name>A0A1N7PDD3_9RHOB</name>
<proteinExistence type="predicted"/>
<accession>A0A1N7PDD3</accession>
<dbReference type="EMBL" id="FTOT01000005">
    <property type="protein sequence ID" value="SIT08399.1"/>
    <property type="molecule type" value="Genomic_DNA"/>
</dbReference>
<evidence type="ECO:0008006" key="4">
    <source>
        <dbReference type="Google" id="ProtNLM"/>
    </source>
</evidence>
<sequence>MRLAWTAALVFWAGSAIAQDTAPGAGIRAVIGNQITALQADDFPMAFSYAAPGIKRLFGTPEQFGAMVRQGYPMVYRPADIRWLPLRETGGMMVQRVMIRDAEGRVHFLDYEMSPSDEGWQINAVRLLPPQGAGA</sequence>
<reference evidence="2 3" key="1">
    <citation type="submission" date="2017-01" db="EMBL/GenBank/DDBJ databases">
        <authorList>
            <person name="Mah S.A."/>
            <person name="Swanson W.J."/>
            <person name="Moy G.W."/>
            <person name="Vacquier V.D."/>
        </authorList>
    </citation>
    <scope>NUCLEOTIDE SEQUENCE [LARGE SCALE GENOMIC DNA]</scope>
    <source>
        <strain evidence="2 3">DSM 26375</strain>
    </source>
</reference>
<dbReference type="InterPro" id="IPR032347">
    <property type="entry name" value="DUF4864"/>
</dbReference>
<evidence type="ECO:0000256" key="1">
    <source>
        <dbReference type="SAM" id="SignalP"/>
    </source>
</evidence>
<protein>
    <recommendedName>
        <fullName evidence="4">DUF4864 domain-containing protein</fullName>
    </recommendedName>
</protein>
<dbReference type="Proteomes" id="UP000186141">
    <property type="component" value="Unassembled WGS sequence"/>
</dbReference>
<keyword evidence="3" id="KW-1185">Reference proteome</keyword>
<organism evidence="2 3">
    <name type="scientific">Gemmobacter megaterium</name>
    <dbReference type="NCBI Taxonomy" id="1086013"/>
    <lineage>
        <taxon>Bacteria</taxon>
        <taxon>Pseudomonadati</taxon>
        <taxon>Pseudomonadota</taxon>
        <taxon>Alphaproteobacteria</taxon>
        <taxon>Rhodobacterales</taxon>
        <taxon>Paracoccaceae</taxon>
        <taxon>Gemmobacter</taxon>
    </lineage>
</organism>
<dbReference type="STRING" id="1086013.SAMN05421774_105146"/>
<dbReference type="Pfam" id="PF16156">
    <property type="entry name" value="DUF4864"/>
    <property type="match status" value="1"/>
</dbReference>
<evidence type="ECO:0000313" key="2">
    <source>
        <dbReference type="EMBL" id="SIT08399.1"/>
    </source>
</evidence>
<gene>
    <name evidence="2" type="ORF">SAMN05421774_105146</name>
</gene>
<feature type="chain" id="PRO_5012817388" description="DUF4864 domain-containing protein" evidence="1">
    <location>
        <begin position="19"/>
        <end position="135"/>
    </location>
</feature>
<evidence type="ECO:0000313" key="3">
    <source>
        <dbReference type="Proteomes" id="UP000186141"/>
    </source>
</evidence>
<keyword evidence="1" id="KW-0732">Signal</keyword>
<dbReference type="AlphaFoldDB" id="A0A1N7PDD3"/>
<feature type="signal peptide" evidence="1">
    <location>
        <begin position="1"/>
        <end position="18"/>
    </location>
</feature>
<dbReference type="RefSeq" id="WP_076531999.1">
    <property type="nucleotide sequence ID" value="NZ_BMEH01000005.1"/>
</dbReference>